<dbReference type="EMBL" id="FQYX01000033">
    <property type="protein sequence ID" value="SHJ73846.1"/>
    <property type="molecule type" value="Genomic_DNA"/>
</dbReference>
<proteinExistence type="predicted"/>
<name>A0A1M6LRT4_9FLAO</name>
<dbReference type="AlphaFoldDB" id="A0A1M6LRT4"/>
<evidence type="ECO:0000313" key="1">
    <source>
        <dbReference type="EMBL" id="SHJ73846.1"/>
    </source>
</evidence>
<keyword evidence="2" id="KW-1185">Reference proteome</keyword>
<gene>
    <name evidence="1" type="ORF">SAMN04487911_13329</name>
</gene>
<evidence type="ECO:0000313" key="2">
    <source>
        <dbReference type="Proteomes" id="UP000184231"/>
    </source>
</evidence>
<organism evidence="1 2">
    <name type="scientific">Arenibacter nanhaiticus</name>
    <dbReference type="NCBI Taxonomy" id="558155"/>
    <lineage>
        <taxon>Bacteria</taxon>
        <taxon>Pseudomonadati</taxon>
        <taxon>Bacteroidota</taxon>
        <taxon>Flavobacteriia</taxon>
        <taxon>Flavobacteriales</taxon>
        <taxon>Flavobacteriaceae</taxon>
        <taxon>Arenibacter</taxon>
    </lineage>
</organism>
<reference evidence="1 2" key="1">
    <citation type="submission" date="2016-11" db="EMBL/GenBank/DDBJ databases">
        <authorList>
            <person name="Jaros S."/>
            <person name="Januszkiewicz K."/>
            <person name="Wedrychowicz H."/>
        </authorList>
    </citation>
    <scope>NUCLEOTIDE SEQUENCE [LARGE SCALE GENOMIC DNA]</scope>
    <source>
        <strain evidence="1 2">CGMCC 1.8863</strain>
    </source>
</reference>
<accession>A0A1M6LRT4</accession>
<protein>
    <submittedName>
        <fullName evidence="1">Uncharacterized protein</fullName>
    </submittedName>
</protein>
<dbReference type="Proteomes" id="UP000184231">
    <property type="component" value="Unassembled WGS sequence"/>
</dbReference>
<sequence>MKLPPFLGNITTPTGLSTDLVVTIKTGGFYGPQVACYDTNEQEEGLMTYNHTID</sequence>